<gene>
    <name evidence="1" type="ORF">GC106_54800</name>
</gene>
<proteinExistence type="predicted"/>
<protein>
    <submittedName>
        <fullName evidence="1">HNH endonuclease</fullName>
    </submittedName>
</protein>
<keyword evidence="2" id="KW-1185">Reference proteome</keyword>
<accession>A0ABX2FA49</accession>
<evidence type="ECO:0000313" key="1">
    <source>
        <dbReference type="EMBL" id="NRN68239.1"/>
    </source>
</evidence>
<dbReference type="EMBL" id="JAAATY010000018">
    <property type="protein sequence ID" value="NRN68239.1"/>
    <property type="molecule type" value="Genomic_DNA"/>
</dbReference>
<keyword evidence="1" id="KW-0540">Nuclease</keyword>
<sequence>MIRLYRPELADSVSVQLVTLTKSIQERSRSLRVREARRLWRGRPNVRSALKETLQGFASGRSRCMYCGDNQGTDVDHYEPLAVAPLRTFVWKNHLLACSGCNSHFKRGGFPKSRDGVPLLLDPTVDDPFDHLALALSVGLYAPITDRGRATIEICQLNRDILSRGRQTAYETMTIILEAWRQASDHEDEYKKTSLMNTIREQPFADVIYAMLRYAHAPGASQLFADRPQLLPILNDEQLRTSLLTWDS</sequence>
<evidence type="ECO:0000313" key="2">
    <source>
        <dbReference type="Proteomes" id="UP000763557"/>
    </source>
</evidence>
<dbReference type="Proteomes" id="UP000763557">
    <property type="component" value="Unassembled WGS sequence"/>
</dbReference>
<dbReference type="RefSeq" id="WP_173137139.1">
    <property type="nucleotide sequence ID" value="NZ_CBCSGW010000011.1"/>
</dbReference>
<organism evidence="1 2">
    <name type="scientific">Kibdelosporangium persicum</name>
    <dbReference type="NCBI Taxonomy" id="2698649"/>
    <lineage>
        <taxon>Bacteria</taxon>
        <taxon>Bacillati</taxon>
        <taxon>Actinomycetota</taxon>
        <taxon>Actinomycetes</taxon>
        <taxon>Pseudonocardiales</taxon>
        <taxon>Pseudonocardiaceae</taxon>
        <taxon>Kibdelosporangium</taxon>
    </lineage>
</organism>
<comment type="caution">
    <text evidence="1">The sequence shown here is derived from an EMBL/GenBank/DDBJ whole genome shotgun (WGS) entry which is preliminary data.</text>
</comment>
<dbReference type="GO" id="GO:0004519">
    <property type="term" value="F:endonuclease activity"/>
    <property type="evidence" value="ECO:0007669"/>
    <property type="project" value="UniProtKB-KW"/>
</dbReference>
<dbReference type="Gene3D" id="1.10.30.50">
    <property type="match status" value="1"/>
</dbReference>
<name>A0ABX2FA49_9PSEU</name>
<reference evidence="1 2" key="1">
    <citation type="submission" date="2020-01" db="EMBL/GenBank/DDBJ databases">
        <title>Kibdelosporangium persica a novel Actinomycetes from a hot desert in Iran.</title>
        <authorList>
            <person name="Safaei N."/>
            <person name="Zaburannyi N."/>
            <person name="Mueller R."/>
            <person name="Wink J."/>
        </authorList>
    </citation>
    <scope>NUCLEOTIDE SEQUENCE [LARGE SCALE GENOMIC DNA]</scope>
    <source>
        <strain evidence="1 2">4NS15</strain>
    </source>
</reference>
<keyword evidence="1" id="KW-0378">Hydrolase</keyword>
<keyword evidence="1" id="KW-0255">Endonuclease</keyword>